<dbReference type="OrthoDB" id="9814755at2"/>
<dbReference type="PANTHER" id="PTHR11727">
    <property type="entry name" value="DIMETHYLADENOSINE TRANSFERASE"/>
    <property type="match status" value="1"/>
</dbReference>
<sequence>MKDVDLSNPDVVRYVVNRFGLRMNKKLGQNFLIRHAVVDDIAAAAELKPGDPVLEIGPGIGTLTQALAETGAAVTAVELDDHLLPVLDKTLEHYDNVRVVHGDIMRIDIAETMNHKPFKVCANLPYYITTPIIMKLLEQKLPIEKIVVMVQKEVAERMVAAPGSKIYGALSVSVQYYTEPRMLFEISPKCFMPAPEVTSAVVSMDVRQTPPVQVQDEKRFFQVVKTAFSQRRKTFSNTLKSAGLSKEQIAGILEASRIDGSRRGETMSLQEFADVADAWSHMAADEGK</sequence>
<keyword evidence="3 7" id="KW-0489">Methyltransferase</keyword>
<dbReference type="KEGG" id="meg:DKB62_11045"/>
<dbReference type="NCBIfam" id="TIGR00755">
    <property type="entry name" value="ksgA"/>
    <property type="match status" value="1"/>
</dbReference>
<dbReference type="PROSITE" id="PS01131">
    <property type="entry name" value="RRNA_A_DIMETH"/>
    <property type="match status" value="1"/>
</dbReference>
<evidence type="ECO:0000313" key="11">
    <source>
        <dbReference type="Proteomes" id="UP000254337"/>
    </source>
</evidence>
<dbReference type="InterPro" id="IPR020598">
    <property type="entry name" value="rRNA_Ade_methylase_Trfase_N"/>
</dbReference>
<evidence type="ECO:0000256" key="4">
    <source>
        <dbReference type="ARBA" id="ARBA00022679"/>
    </source>
</evidence>
<dbReference type="AlphaFoldDB" id="A0A346B1Q4"/>
<comment type="function">
    <text evidence="7">Specifically dimethylates two adjacent adenosines (A1518 and A1519) in the loop of a conserved hairpin near the 3'-end of 16S rRNA in the 30S particle. May play a critical role in biogenesis of 30S subunits.</text>
</comment>
<dbReference type="GO" id="GO:0005829">
    <property type="term" value="C:cytosol"/>
    <property type="evidence" value="ECO:0007669"/>
    <property type="project" value="TreeGrafter"/>
</dbReference>
<dbReference type="SUPFAM" id="SSF53335">
    <property type="entry name" value="S-adenosyl-L-methionine-dependent methyltransferases"/>
    <property type="match status" value="1"/>
</dbReference>
<dbReference type="Gene3D" id="3.40.50.150">
    <property type="entry name" value="Vaccinia Virus protein VP39"/>
    <property type="match status" value="1"/>
</dbReference>
<dbReference type="Gene3D" id="1.10.8.100">
    <property type="entry name" value="Ribosomal RNA adenine dimethylase-like, domain 2"/>
    <property type="match status" value="1"/>
</dbReference>
<proteinExistence type="inferred from homology"/>
<dbReference type="InterPro" id="IPR011530">
    <property type="entry name" value="rRNA_adenine_dimethylase"/>
</dbReference>
<evidence type="ECO:0000256" key="8">
    <source>
        <dbReference type="PROSITE-ProRule" id="PRU01026"/>
    </source>
</evidence>
<feature type="binding site" evidence="7 8">
    <location>
        <position position="123"/>
    </location>
    <ligand>
        <name>S-adenosyl-L-methionine</name>
        <dbReference type="ChEBI" id="CHEBI:59789"/>
    </ligand>
</feature>
<dbReference type="PROSITE" id="PS51689">
    <property type="entry name" value="SAM_RNA_A_N6_MT"/>
    <property type="match status" value="1"/>
</dbReference>
<protein>
    <recommendedName>
        <fullName evidence="7">Ribosomal RNA small subunit methyltransferase A</fullName>
        <ecNumber evidence="7">2.1.1.182</ecNumber>
    </recommendedName>
    <alternativeName>
        <fullName evidence="7">16S rRNA (adenine(1518)-N(6)/adenine(1519)-N(6))-dimethyltransferase</fullName>
    </alternativeName>
    <alternativeName>
        <fullName evidence="7">16S rRNA dimethyladenosine transferase</fullName>
    </alternativeName>
    <alternativeName>
        <fullName evidence="7">16S rRNA dimethylase</fullName>
    </alternativeName>
    <alternativeName>
        <fullName evidence="7">S-adenosylmethionine-6-N', N'-adenosyl(rRNA) dimethyltransferase</fullName>
    </alternativeName>
</protein>
<dbReference type="InterPro" id="IPR029063">
    <property type="entry name" value="SAM-dependent_MTases_sf"/>
</dbReference>
<evidence type="ECO:0000259" key="9">
    <source>
        <dbReference type="SMART" id="SM00650"/>
    </source>
</evidence>
<evidence type="ECO:0000256" key="2">
    <source>
        <dbReference type="ARBA" id="ARBA00022552"/>
    </source>
</evidence>
<reference evidence="10 11" key="1">
    <citation type="submission" date="2018-05" db="EMBL/GenBank/DDBJ databases">
        <title>Complete genome sequence of Megasphaera sp. AJH120T, isolated from the ceca of a chicken.</title>
        <authorList>
            <person name="Maki J."/>
            <person name="Looft T."/>
        </authorList>
    </citation>
    <scope>NUCLEOTIDE SEQUENCE [LARGE SCALE GENOMIC DNA]</scope>
    <source>
        <strain evidence="10 11">AJH120</strain>
    </source>
</reference>
<feature type="domain" description="Ribosomal RNA adenine methylase transferase N-terminal" evidence="9">
    <location>
        <begin position="37"/>
        <end position="208"/>
    </location>
</feature>
<evidence type="ECO:0000256" key="5">
    <source>
        <dbReference type="ARBA" id="ARBA00022691"/>
    </source>
</evidence>
<dbReference type="RefSeq" id="WP_107196509.1">
    <property type="nucleotide sequence ID" value="NZ_CALYAU010000010.1"/>
</dbReference>
<dbReference type="EMBL" id="CP029462">
    <property type="protein sequence ID" value="AXL22047.1"/>
    <property type="molecule type" value="Genomic_DNA"/>
</dbReference>
<organism evidence="10 11">
    <name type="scientific">Megasphaera stantonii</name>
    <dbReference type="NCBI Taxonomy" id="2144175"/>
    <lineage>
        <taxon>Bacteria</taxon>
        <taxon>Bacillati</taxon>
        <taxon>Bacillota</taxon>
        <taxon>Negativicutes</taxon>
        <taxon>Veillonellales</taxon>
        <taxon>Veillonellaceae</taxon>
        <taxon>Megasphaera</taxon>
    </lineage>
</organism>
<feature type="binding site" evidence="7 8">
    <location>
        <position position="78"/>
    </location>
    <ligand>
        <name>S-adenosyl-L-methionine</name>
        <dbReference type="ChEBI" id="CHEBI:59789"/>
    </ligand>
</feature>
<dbReference type="InterPro" id="IPR001737">
    <property type="entry name" value="KsgA/Erm"/>
</dbReference>
<evidence type="ECO:0000313" key="10">
    <source>
        <dbReference type="EMBL" id="AXL22047.1"/>
    </source>
</evidence>
<name>A0A346B1Q4_9FIRM</name>
<feature type="binding site" evidence="7 8">
    <location>
        <position position="103"/>
    </location>
    <ligand>
        <name>S-adenosyl-L-methionine</name>
        <dbReference type="ChEBI" id="CHEBI:59789"/>
    </ligand>
</feature>
<feature type="binding site" evidence="7 8">
    <location>
        <position position="32"/>
    </location>
    <ligand>
        <name>S-adenosyl-L-methionine</name>
        <dbReference type="ChEBI" id="CHEBI:59789"/>
    </ligand>
</feature>
<evidence type="ECO:0000256" key="6">
    <source>
        <dbReference type="ARBA" id="ARBA00022884"/>
    </source>
</evidence>
<keyword evidence="11" id="KW-1185">Reference proteome</keyword>
<dbReference type="CDD" id="cd02440">
    <property type="entry name" value="AdoMet_MTases"/>
    <property type="match status" value="1"/>
</dbReference>
<feature type="binding site" evidence="7 8">
    <location>
        <position position="30"/>
    </location>
    <ligand>
        <name>S-adenosyl-L-methionine</name>
        <dbReference type="ChEBI" id="CHEBI:59789"/>
    </ligand>
</feature>
<comment type="similarity">
    <text evidence="7">Belongs to the class I-like SAM-binding methyltransferase superfamily. rRNA adenine N(6)-methyltransferase family. RsmA subfamily.</text>
</comment>
<keyword evidence="6 7" id="KW-0694">RNA-binding</keyword>
<feature type="binding site" evidence="7 8">
    <location>
        <position position="57"/>
    </location>
    <ligand>
        <name>S-adenosyl-L-methionine</name>
        <dbReference type="ChEBI" id="CHEBI:59789"/>
    </ligand>
</feature>
<dbReference type="SMART" id="SM00650">
    <property type="entry name" value="rADc"/>
    <property type="match status" value="1"/>
</dbReference>
<evidence type="ECO:0000256" key="3">
    <source>
        <dbReference type="ARBA" id="ARBA00022603"/>
    </source>
</evidence>
<dbReference type="HAMAP" id="MF_00607">
    <property type="entry name" value="16SrRNA_methyltr_A"/>
    <property type="match status" value="1"/>
</dbReference>
<dbReference type="InterPro" id="IPR020596">
    <property type="entry name" value="rRNA_Ade_Mease_Trfase_CS"/>
</dbReference>
<keyword evidence="5 7" id="KW-0949">S-adenosyl-L-methionine</keyword>
<keyword evidence="1 7" id="KW-0963">Cytoplasm</keyword>
<dbReference type="Proteomes" id="UP000254337">
    <property type="component" value="Chromosome"/>
</dbReference>
<gene>
    <name evidence="7" type="primary">rsmA</name>
    <name evidence="7" type="synonym">ksgA</name>
    <name evidence="10" type="ORF">DKB62_11045</name>
</gene>
<evidence type="ECO:0000256" key="7">
    <source>
        <dbReference type="HAMAP-Rule" id="MF_00607"/>
    </source>
</evidence>
<dbReference type="GO" id="GO:0052908">
    <property type="term" value="F:16S rRNA (adenine(1518)-N(6)/adenine(1519)-N(6))-dimethyltransferase activity"/>
    <property type="evidence" value="ECO:0007669"/>
    <property type="project" value="UniProtKB-EC"/>
</dbReference>
<keyword evidence="2 7" id="KW-0698">rRNA processing</keyword>
<dbReference type="FunFam" id="3.40.50.150:FF:000023">
    <property type="entry name" value="Ribosomal RNA small subunit methyltransferase A"/>
    <property type="match status" value="1"/>
</dbReference>
<comment type="subcellular location">
    <subcellularLocation>
        <location evidence="7">Cytoplasm</location>
    </subcellularLocation>
</comment>
<dbReference type="Pfam" id="PF00398">
    <property type="entry name" value="RrnaAD"/>
    <property type="match status" value="1"/>
</dbReference>
<evidence type="ECO:0000256" key="1">
    <source>
        <dbReference type="ARBA" id="ARBA00022490"/>
    </source>
</evidence>
<comment type="catalytic activity">
    <reaction evidence="7">
        <text>adenosine(1518)/adenosine(1519) in 16S rRNA + 4 S-adenosyl-L-methionine = N(6)-dimethyladenosine(1518)/N(6)-dimethyladenosine(1519) in 16S rRNA + 4 S-adenosyl-L-homocysteine + 4 H(+)</text>
        <dbReference type="Rhea" id="RHEA:19609"/>
        <dbReference type="Rhea" id="RHEA-COMP:10232"/>
        <dbReference type="Rhea" id="RHEA-COMP:10233"/>
        <dbReference type="ChEBI" id="CHEBI:15378"/>
        <dbReference type="ChEBI" id="CHEBI:57856"/>
        <dbReference type="ChEBI" id="CHEBI:59789"/>
        <dbReference type="ChEBI" id="CHEBI:74411"/>
        <dbReference type="ChEBI" id="CHEBI:74493"/>
        <dbReference type="EC" id="2.1.1.182"/>
    </reaction>
</comment>
<keyword evidence="4 7" id="KW-0808">Transferase</keyword>
<dbReference type="GO" id="GO:0003723">
    <property type="term" value="F:RNA binding"/>
    <property type="evidence" value="ECO:0007669"/>
    <property type="project" value="UniProtKB-UniRule"/>
</dbReference>
<dbReference type="PANTHER" id="PTHR11727:SF7">
    <property type="entry name" value="DIMETHYLADENOSINE TRANSFERASE-RELATED"/>
    <property type="match status" value="1"/>
</dbReference>
<accession>A0A346B1Q4</accession>
<dbReference type="EC" id="2.1.1.182" evidence="7"/>
<dbReference type="InterPro" id="IPR023165">
    <property type="entry name" value="rRNA_Ade_diMease-like_C"/>
</dbReference>